<protein>
    <submittedName>
        <fullName evidence="1">Uncharacterized protein</fullName>
    </submittedName>
</protein>
<name>A0A1J5RJG5_9ZZZZ</name>
<sequence length="75" mass="8814">MYTLWQDALLNRLDLSAMLRLNVADHSRLSWLEARYHWAYADLALQWQGNSGSAASQYGADPLQRAWQILVRRYF</sequence>
<dbReference type="AlphaFoldDB" id="A0A1J5RJG5"/>
<gene>
    <name evidence="1" type="ORF">GALL_298170</name>
</gene>
<organism evidence="1">
    <name type="scientific">mine drainage metagenome</name>
    <dbReference type="NCBI Taxonomy" id="410659"/>
    <lineage>
        <taxon>unclassified sequences</taxon>
        <taxon>metagenomes</taxon>
        <taxon>ecological metagenomes</taxon>
    </lineage>
</organism>
<evidence type="ECO:0000313" key="1">
    <source>
        <dbReference type="EMBL" id="OIQ88285.1"/>
    </source>
</evidence>
<accession>A0A1J5RJG5</accession>
<reference evidence="1" key="1">
    <citation type="submission" date="2016-10" db="EMBL/GenBank/DDBJ databases">
        <title>Sequence of Gallionella enrichment culture.</title>
        <authorList>
            <person name="Poehlein A."/>
            <person name="Muehling M."/>
            <person name="Daniel R."/>
        </authorList>
    </citation>
    <scope>NUCLEOTIDE SEQUENCE</scope>
</reference>
<proteinExistence type="predicted"/>
<dbReference type="EMBL" id="MLJW01000378">
    <property type="protein sequence ID" value="OIQ88285.1"/>
    <property type="molecule type" value="Genomic_DNA"/>
</dbReference>
<comment type="caution">
    <text evidence="1">The sequence shown here is derived from an EMBL/GenBank/DDBJ whole genome shotgun (WGS) entry which is preliminary data.</text>
</comment>